<sequence>MSSFTLEGRVRLSTALVQGNGKREPTVPPEREAEARRLGMCGAEIDAARRGQSFDARTSRALALALAAAARDGGCLTEERERPIRSGISAEVCGEIESLAEDLAGSTATRDSESAVAPAC</sequence>
<evidence type="ECO:0000313" key="1">
    <source>
        <dbReference type="EMBL" id="GJD51291.1"/>
    </source>
</evidence>
<reference evidence="1" key="2">
    <citation type="submission" date="2021-08" db="EMBL/GenBank/DDBJ databases">
        <authorList>
            <person name="Tani A."/>
            <person name="Ola A."/>
            <person name="Ogura Y."/>
            <person name="Katsura K."/>
            <person name="Hayashi T."/>
        </authorList>
    </citation>
    <scope>NUCLEOTIDE SEQUENCE</scope>
    <source>
        <strain evidence="1">KCTC 52305</strain>
    </source>
</reference>
<comment type="caution">
    <text evidence="1">The sequence shown here is derived from an EMBL/GenBank/DDBJ whole genome shotgun (WGS) entry which is preliminary data.</text>
</comment>
<reference evidence="1" key="1">
    <citation type="journal article" date="2021" name="Front. Microbiol.">
        <title>Comprehensive Comparative Genomics and Phenotyping of Methylobacterium Species.</title>
        <authorList>
            <person name="Alessa O."/>
            <person name="Ogura Y."/>
            <person name="Fujitani Y."/>
            <person name="Takami H."/>
            <person name="Hayashi T."/>
            <person name="Sahin N."/>
            <person name="Tani A."/>
        </authorList>
    </citation>
    <scope>NUCLEOTIDE SEQUENCE</scope>
    <source>
        <strain evidence="1">KCTC 52305</strain>
    </source>
</reference>
<dbReference type="Proteomes" id="UP001055167">
    <property type="component" value="Unassembled WGS sequence"/>
</dbReference>
<dbReference type="RefSeq" id="WP_203236400.1">
    <property type="nucleotide sequence ID" value="NZ_BPQH01000012.1"/>
</dbReference>
<keyword evidence="2" id="KW-1185">Reference proteome</keyword>
<accession>A0ABQ4R381</accession>
<organism evidence="1 2">
    <name type="scientific">Methylobacterium crusticola</name>
    <dbReference type="NCBI Taxonomy" id="1697972"/>
    <lineage>
        <taxon>Bacteria</taxon>
        <taxon>Pseudomonadati</taxon>
        <taxon>Pseudomonadota</taxon>
        <taxon>Alphaproteobacteria</taxon>
        <taxon>Hyphomicrobiales</taxon>
        <taxon>Methylobacteriaceae</taxon>
        <taxon>Methylobacterium</taxon>
    </lineage>
</organism>
<proteinExistence type="predicted"/>
<protein>
    <submittedName>
        <fullName evidence="1">Uncharacterized protein</fullName>
    </submittedName>
</protein>
<name>A0ABQ4R381_9HYPH</name>
<evidence type="ECO:0000313" key="2">
    <source>
        <dbReference type="Proteomes" id="UP001055167"/>
    </source>
</evidence>
<gene>
    <name evidence="1" type="ORF">OPKNFCMD_4045</name>
</gene>
<dbReference type="EMBL" id="BPQH01000012">
    <property type="protein sequence ID" value="GJD51291.1"/>
    <property type="molecule type" value="Genomic_DNA"/>
</dbReference>